<dbReference type="Proteomes" id="UP000219621">
    <property type="component" value="Unassembled WGS sequence"/>
</dbReference>
<feature type="region of interest" description="Disordered" evidence="6">
    <location>
        <begin position="416"/>
        <end position="461"/>
    </location>
</feature>
<keyword evidence="4" id="KW-0949">S-adenosyl-L-methionine</keyword>
<keyword evidence="5" id="KW-0443">Lipid metabolism</keyword>
<dbReference type="InterPro" id="IPR029063">
    <property type="entry name" value="SAM-dependent_MTases_sf"/>
</dbReference>
<dbReference type="InterPro" id="IPR050723">
    <property type="entry name" value="CFA/CMAS"/>
</dbReference>
<dbReference type="OrthoDB" id="9782855at2"/>
<dbReference type="CDD" id="cd02440">
    <property type="entry name" value="AdoMet_MTases"/>
    <property type="match status" value="1"/>
</dbReference>
<evidence type="ECO:0000256" key="6">
    <source>
        <dbReference type="SAM" id="MobiDB-lite"/>
    </source>
</evidence>
<evidence type="ECO:0000256" key="1">
    <source>
        <dbReference type="ARBA" id="ARBA00010815"/>
    </source>
</evidence>
<accession>A0A286G209</accession>
<feature type="compositionally biased region" description="Low complexity" evidence="6">
    <location>
        <begin position="421"/>
        <end position="436"/>
    </location>
</feature>
<evidence type="ECO:0000256" key="2">
    <source>
        <dbReference type="ARBA" id="ARBA00022603"/>
    </source>
</evidence>
<dbReference type="PANTHER" id="PTHR43667">
    <property type="entry name" value="CYCLOPROPANE-FATTY-ACYL-PHOSPHOLIPID SYNTHASE"/>
    <property type="match status" value="1"/>
</dbReference>
<keyword evidence="3" id="KW-0808">Transferase</keyword>
<keyword evidence="2" id="KW-0489">Methyltransferase</keyword>
<dbReference type="GO" id="GO:0032259">
    <property type="term" value="P:methylation"/>
    <property type="evidence" value="ECO:0007669"/>
    <property type="project" value="UniProtKB-KW"/>
</dbReference>
<keyword evidence="8" id="KW-1185">Reference proteome</keyword>
<evidence type="ECO:0000313" key="7">
    <source>
        <dbReference type="EMBL" id="SOD89024.1"/>
    </source>
</evidence>
<gene>
    <name evidence="7" type="ORF">SAMN05421508_10186</name>
</gene>
<dbReference type="PANTHER" id="PTHR43667:SF1">
    <property type="entry name" value="CYCLOPROPANE-FATTY-ACYL-PHOSPHOLIPID SYNTHASE"/>
    <property type="match status" value="1"/>
</dbReference>
<protein>
    <submittedName>
        <fullName evidence="7">Cyclopropane-fatty-acyl-phospholipid synthase</fullName>
    </submittedName>
</protein>
<evidence type="ECO:0000256" key="5">
    <source>
        <dbReference type="ARBA" id="ARBA00023098"/>
    </source>
</evidence>
<dbReference type="AlphaFoldDB" id="A0A286G209"/>
<evidence type="ECO:0000256" key="4">
    <source>
        <dbReference type="ARBA" id="ARBA00022691"/>
    </source>
</evidence>
<dbReference type="Pfam" id="PF02353">
    <property type="entry name" value="CMAS"/>
    <property type="match status" value="1"/>
</dbReference>
<reference evidence="7 8" key="1">
    <citation type="submission" date="2017-09" db="EMBL/GenBank/DDBJ databases">
        <authorList>
            <person name="Ehlers B."/>
            <person name="Leendertz F.H."/>
        </authorList>
    </citation>
    <scope>NUCLEOTIDE SEQUENCE [LARGE SCALE GENOMIC DNA]</scope>
    <source>
        <strain evidence="7 8">USBA 140</strain>
    </source>
</reference>
<dbReference type="Gene3D" id="3.40.50.150">
    <property type="entry name" value="Vaccinia Virus protein VP39"/>
    <property type="match status" value="1"/>
</dbReference>
<sequence>MLLAKVLRRLVTYGDLVVIDADGESHRFGGRPITDVSPADLPAPVRLRLKDRRLHWRLVVNPGLAFGEGYMDGGIEIEQGSLRDVLGLFMYNMHRGNGHWTIRLQERLNGWLRWLHQHNPVDVARKNVAHHYDLSGELYDLFLDRDRQYSCAYFPTGMESLDVAQEAKKRHIAAKLLLQPGLRVLDIGCGWGGMALYLAREFGAHVTGVTLSREQLAVARRRAAEEKLEHRVTFQLLDYRLVDDQFDRIVSVGMFEHVGARHYREFFGKVRDLLKPDGIALLHTIGRPEPPGGTNAWIRKYIFPGGYSPALSELMAAVEHERLIPCDVEMLRLHYAKTLRHWHDRFQANRDEAKALYDERFCRMWEFYLVASEMAFRHESHMIFQVQLARHQEAVPLVRDYVTAFEATQPLRLAAAEDRAAAPARRTAARPKTAAGRGNGSRKPQPATAEAPARSREPVAH</sequence>
<organism evidence="7 8">
    <name type="scientific">Caenispirillum bisanense</name>
    <dbReference type="NCBI Taxonomy" id="414052"/>
    <lineage>
        <taxon>Bacteria</taxon>
        <taxon>Pseudomonadati</taxon>
        <taxon>Pseudomonadota</taxon>
        <taxon>Alphaproteobacteria</taxon>
        <taxon>Rhodospirillales</taxon>
        <taxon>Novispirillaceae</taxon>
        <taxon>Caenispirillum</taxon>
    </lineage>
</organism>
<evidence type="ECO:0000256" key="3">
    <source>
        <dbReference type="ARBA" id="ARBA00022679"/>
    </source>
</evidence>
<dbReference type="GO" id="GO:0006629">
    <property type="term" value="P:lipid metabolic process"/>
    <property type="evidence" value="ECO:0007669"/>
    <property type="project" value="UniProtKB-KW"/>
</dbReference>
<comment type="similarity">
    <text evidence="1">Belongs to the CFA/CMAS family.</text>
</comment>
<name>A0A286G209_9PROT</name>
<dbReference type="EMBL" id="OCNJ01000001">
    <property type="protein sequence ID" value="SOD89024.1"/>
    <property type="molecule type" value="Genomic_DNA"/>
</dbReference>
<dbReference type="GO" id="GO:0008168">
    <property type="term" value="F:methyltransferase activity"/>
    <property type="evidence" value="ECO:0007669"/>
    <property type="project" value="UniProtKB-KW"/>
</dbReference>
<proteinExistence type="inferred from homology"/>
<evidence type="ECO:0000313" key="8">
    <source>
        <dbReference type="Proteomes" id="UP000219621"/>
    </source>
</evidence>
<dbReference type="SUPFAM" id="SSF53335">
    <property type="entry name" value="S-adenosyl-L-methionine-dependent methyltransferases"/>
    <property type="match status" value="1"/>
</dbReference>